<dbReference type="EMBL" id="GG745334">
    <property type="protein sequence ID" value="KNE59441.1"/>
    <property type="molecule type" value="Genomic_DNA"/>
</dbReference>
<gene>
    <name evidence="1" type="ORF">AMAG_03719</name>
</gene>
<protein>
    <submittedName>
        <fullName evidence="1">Uncharacterized protein</fullName>
    </submittedName>
</protein>
<keyword evidence="2" id="KW-1185">Reference proteome</keyword>
<name>A0A0L0SAD2_ALLM3</name>
<reference evidence="1 2" key="1">
    <citation type="submission" date="2009-11" db="EMBL/GenBank/DDBJ databases">
        <title>Annotation of Allomyces macrogynus ATCC 38327.</title>
        <authorList>
            <consortium name="The Broad Institute Genome Sequencing Platform"/>
            <person name="Russ C."/>
            <person name="Cuomo C."/>
            <person name="Burger G."/>
            <person name="Gray M.W."/>
            <person name="Holland P.W.H."/>
            <person name="King N."/>
            <person name="Lang F.B.F."/>
            <person name="Roger A.J."/>
            <person name="Ruiz-Trillo I."/>
            <person name="Young S.K."/>
            <person name="Zeng Q."/>
            <person name="Gargeya S."/>
            <person name="Fitzgerald M."/>
            <person name="Haas B."/>
            <person name="Abouelleil A."/>
            <person name="Alvarado L."/>
            <person name="Arachchi H.M."/>
            <person name="Berlin A."/>
            <person name="Chapman S.B."/>
            <person name="Gearin G."/>
            <person name="Goldberg J."/>
            <person name="Griggs A."/>
            <person name="Gujja S."/>
            <person name="Hansen M."/>
            <person name="Heiman D."/>
            <person name="Howarth C."/>
            <person name="Larimer J."/>
            <person name="Lui A."/>
            <person name="MacDonald P.J.P."/>
            <person name="McCowen C."/>
            <person name="Montmayeur A."/>
            <person name="Murphy C."/>
            <person name="Neiman D."/>
            <person name="Pearson M."/>
            <person name="Priest M."/>
            <person name="Roberts A."/>
            <person name="Saif S."/>
            <person name="Shea T."/>
            <person name="Sisk P."/>
            <person name="Stolte C."/>
            <person name="Sykes S."/>
            <person name="Wortman J."/>
            <person name="Nusbaum C."/>
            <person name="Birren B."/>
        </authorList>
    </citation>
    <scope>NUCLEOTIDE SEQUENCE [LARGE SCALE GENOMIC DNA]</scope>
    <source>
        <strain evidence="1 2">ATCC 38327</strain>
    </source>
</reference>
<sequence>MQVILYTPSEIAKIAHREAMEHMTRSPWEQRIGSAPMVIAAMGLLRCLVVGNDFSISDSIPVRGWQYVRWPGSFYATMSQITHETASAFTLAETNMNKIIYVSKNVNDNILVLYTILSEGDMEMVQEMLPGALGPLSDDAENCRELADAVTAQFGMVKALTEEVEQACLAEQSASAAKLTQAKRETAIYQAAAEQSAKKLELKEKQVKEMGEFAEDAQEYYLRAEGGEPTGWKLAGQGCCWCWGQGLDARSC</sequence>
<dbReference type="VEuPathDB" id="FungiDB:AMAG_03719"/>
<dbReference type="OrthoDB" id="5406275at2759"/>
<dbReference type="AlphaFoldDB" id="A0A0L0SAD2"/>
<proteinExistence type="predicted"/>
<dbReference type="Proteomes" id="UP000054350">
    <property type="component" value="Unassembled WGS sequence"/>
</dbReference>
<reference evidence="2" key="2">
    <citation type="submission" date="2009-11" db="EMBL/GenBank/DDBJ databases">
        <title>The Genome Sequence of Allomyces macrogynus strain ATCC 38327.</title>
        <authorList>
            <consortium name="The Broad Institute Genome Sequencing Platform"/>
            <person name="Russ C."/>
            <person name="Cuomo C."/>
            <person name="Shea T."/>
            <person name="Young S.K."/>
            <person name="Zeng Q."/>
            <person name="Koehrsen M."/>
            <person name="Haas B."/>
            <person name="Borodovsky M."/>
            <person name="Guigo R."/>
            <person name="Alvarado L."/>
            <person name="Berlin A."/>
            <person name="Borenstein D."/>
            <person name="Chen Z."/>
            <person name="Engels R."/>
            <person name="Freedman E."/>
            <person name="Gellesch M."/>
            <person name="Goldberg J."/>
            <person name="Griggs A."/>
            <person name="Gujja S."/>
            <person name="Heiman D."/>
            <person name="Hepburn T."/>
            <person name="Howarth C."/>
            <person name="Jen D."/>
            <person name="Larson L."/>
            <person name="Lewis B."/>
            <person name="Mehta T."/>
            <person name="Park D."/>
            <person name="Pearson M."/>
            <person name="Roberts A."/>
            <person name="Saif S."/>
            <person name="Shenoy N."/>
            <person name="Sisk P."/>
            <person name="Stolte C."/>
            <person name="Sykes S."/>
            <person name="Walk T."/>
            <person name="White J."/>
            <person name="Yandava C."/>
            <person name="Burger G."/>
            <person name="Gray M.W."/>
            <person name="Holland P.W.H."/>
            <person name="King N."/>
            <person name="Lang F.B.F."/>
            <person name="Roger A.J."/>
            <person name="Ruiz-Trillo I."/>
            <person name="Lander E."/>
            <person name="Nusbaum C."/>
        </authorList>
    </citation>
    <scope>NUCLEOTIDE SEQUENCE [LARGE SCALE GENOMIC DNA]</scope>
    <source>
        <strain evidence="2">ATCC 38327</strain>
    </source>
</reference>
<evidence type="ECO:0000313" key="2">
    <source>
        <dbReference type="Proteomes" id="UP000054350"/>
    </source>
</evidence>
<dbReference type="PANTHER" id="PTHR33488">
    <property type="entry name" value="ZGC:162509"/>
    <property type="match status" value="1"/>
</dbReference>
<evidence type="ECO:0000313" key="1">
    <source>
        <dbReference type="EMBL" id="KNE59441.1"/>
    </source>
</evidence>
<organism evidence="1 2">
    <name type="scientific">Allomyces macrogynus (strain ATCC 38327)</name>
    <name type="common">Allomyces javanicus var. macrogynus</name>
    <dbReference type="NCBI Taxonomy" id="578462"/>
    <lineage>
        <taxon>Eukaryota</taxon>
        <taxon>Fungi</taxon>
        <taxon>Fungi incertae sedis</taxon>
        <taxon>Blastocladiomycota</taxon>
        <taxon>Blastocladiomycetes</taxon>
        <taxon>Blastocladiales</taxon>
        <taxon>Blastocladiaceae</taxon>
        <taxon>Allomyces</taxon>
    </lineage>
</organism>
<accession>A0A0L0SAD2</accession>
<dbReference type="PANTHER" id="PTHR33488:SF2">
    <property type="entry name" value="EARLY ENDOSOME ANTIGEN 1-LIKE"/>
    <property type="match status" value="1"/>
</dbReference>
<dbReference type="STRING" id="578462.A0A0L0SAD2"/>